<protein>
    <submittedName>
        <fullName evidence="2">Uncharacterized protein</fullName>
    </submittedName>
</protein>
<gene>
    <name evidence="2" type="ORF">DXT99_01350</name>
</gene>
<dbReference type="OrthoDB" id="9781878at2"/>
<feature type="transmembrane region" description="Helical" evidence="1">
    <location>
        <begin position="40"/>
        <end position="60"/>
    </location>
</feature>
<keyword evidence="3" id="KW-1185">Reference proteome</keyword>
<sequence length="152" mass="16510">MAASGVFGVGIQETVADIFHLGGSLIVVLAVISMEEPMRICRYMNILLRLAVAVAPWFLGNSPTELSMTGAVLGLAVAGLALPLGLKTQYYAGWKSTSNSSRMRAADTQRVLSDGEIKTRVREVLYKNMICGRKGGFNYHYTKPSPQRTSLL</sequence>
<name>A0A3D8LIU5_9BACT</name>
<keyword evidence="1" id="KW-0812">Transmembrane</keyword>
<evidence type="ECO:0000313" key="2">
    <source>
        <dbReference type="EMBL" id="RDV17184.1"/>
    </source>
</evidence>
<evidence type="ECO:0000313" key="3">
    <source>
        <dbReference type="Proteomes" id="UP000256708"/>
    </source>
</evidence>
<dbReference type="EMBL" id="QRGR01000001">
    <property type="protein sequence ID" value="RDV17184.1"/>
    <property type="molecule type" value="Genomic_DNA"/>
</dbReference>
<keyword evidence="1" id="KW-0472">Membrane</keyword>
<dbReference type="RefSeq" id="WP_115563703.1">
    <property type="nucleotide sequence ID" value="NZ_QRGR01000001.1"/>
</dbReference>
<accession>A0A3D8LIU5</accession>
<feature type="transmembrane region" description="Helical" evidence="1">
    <location>
        <begin position="66"/>
        <end position="86"/>
    </location>
</feature>
<keyword evidence="1" id="KW-1133">Transmembrane helix</keyword>
<dbReference type="AlphaFoldDB" id="A0A3D8LIU5"/>
<dbReference type="Proteomes" id="UP000256708">
    <property type="component" value="Unassembled WGS sequence"/>
</dbReference>
<organism evidence="2 3">
    <name type="scientific">Pontibacter diazotrophicus</name>
    <dbReference type="NCBI Taxonomy" id="1400979"/>
    <lineage>
        <taxon>Bacteria</taxon>
        <taxon>Pseudomonadati</taxon>
        <taxon>Bacteroidota</taxon>
        <taxon>Cytophagia</taxon>
        <taxon>Cytophagales</taxon>
        <taxon>Hymenobacteraceae</taxon>
        <taxon>Pontibacter</taxon>
    </lineage>
</organism>
<comment type="caution">
    <text evidence="2">The sequence shown here is derived from an EMBL/GenBank/DDBJ whole genome shotgun (WGS) entry which is preliminary data.</text>
</comment>
<proteinExistence type="predicted"/>
<reference evidence="3" key="1">
    <citation type="submission" date="2018-08" db="EMBL/GenBank/DDBJ databases">
        <authorList>
            <person name="Liu Z.-W."/>
            <person name="Du Z.-J."/>
        </authorList>
    </citation>
    <scope>NUCLEOTIDE SEQUENCE [LARGE SCALE GENOMIC DNA]</scope>
    <source>
        <strain evidence="3">H4X</strain>
    </source>
</reference>
<feature type="transmembrane region" description="Helical" evidence="1">
    <location>
        <begin position="15"/>
        <end position="33"/>
    </location>
</feature>
<evidence type="ECO:0000256" key="1">
    <source>
        <dbReference type="SAM" id="Phobius"/>
    </source>
</evidence>